<proteinExistence type="predicted"/>
<keyword evidence="5" id="KW-1185">Reference proteome</keyword>
<feature type="transmembrane region" description="Helical" evidence="2">
    <location>
        <begin position="155"/>
        <end position="178"/>
    </location>
</feature>
<gene>
    <name evidence="4" type="ORF">BDN71DRAFT_1594155</name>
</gene>
<evidence type="ECO:0000313" key="4">
    <source>
        <dbReference type="EMBL" id="KAF9488044.1"/>
    </source>
</evidence>
<comment type="caution">
    <text evidence="4">The sequence shown here is derived from an EMBL/GenBank/DDBJ whole genome shotgun (WGS) entry which is preliminary data.</text>
</comment>
<reference evidence="4" key="1">
    <citation type="submission" date="2020-11" db="EMBL/GenBank/DDBJ databases">
        <authorList>
            <consortium name="DOE Joint Genome Institute"/>
            <person name="Ahrendt S."/>
            <person name="Riley R."/>
            <person name="Andreopoulos W."/>
            <person name="Labutti K."/>
            <person name="Pangilinan J."/>
            <person name="Ruiz-Duenas F.J."/>
            <person name="Barrasa J.M."/>
            <person name="Sanchez-Garcia M."/>
            <person name="Camarero S."/>
            <person name="Miyauchi S."/>
            <person name="Serrano A."/>
            <person name="Linde D."/>
            <person name="Babiker R."/>
            <person name="Drula E."/>
            <person name="Ayuso-Fernandez I."/>
            <person name="Pacheco R."/>
            <person name="Padilla G."/>
            <person name="Ferreira P."/>
            <person name="Barriuso J."/>
            <person name="Kellner H."/>
            <person name="Castanera R."/>
            <person name="Alfaro M."/>
            <person name="Ramirez L."/>
            <person name="Pisabarro A.G."/>
            <person name="Kuo A."/>
            <person name="Tritt A."/>
            <person name="Lipzen A."/>
            <person name="He G."/>
            <person name="Yan M."/>
            <person name="Ng V."/>
            <person name="Cullen D."/>
            <person name="Martin F."/>
            <person name="Rosso M.-N."/>
            <person name="Henrissat B."/>
            <person name="Hibbett D."/>
            <person name="Martinez A.T."/>
            <person name="Grigoriev I.V."/>
        </authorList>
    </citation>
    <scope>NUCLEOTIDE SEQUENCE</scope>
    <source>
        <strain evidence="4">ATCC 90797</strain>
    </source>
</reference>
<evidence type="ECO:0000256" key="1">
    <source>
        <dbReference type="SAM" id="MobiDB-lite"/>
    </source>
</evidence>
<protein>
    <recommendedName>
        <fullName evidence="3">TNFR-Cys domain-containing protein</fullName>
    </recommendedName>
</protein>
<evidence type="ECO:0000259" key="3">
    <source>
        <dbReference type="PROSITE" id="PS00652"/>
    </source>
</evidence>
<keyword evidence="2" id="KW-1133">Transmembrane helix</keyword>
<feature type="domain" description="TNFR-Cys" evidence="3">
    <location>
        <begin position="23"/>
        <end position="64"/>
    </location>
</feature>
<keyword evidence="2" id="KW-0812">Transmembrane</keyword>
<dbReference type="PROSITE" id="PS00652">
    <property type="entry name" value="TNFR_NGFR_1"/>
    <property type="match status" value="1"/>
</dbReference>
<organism evidence="4 5">
    <name type="scientific">Pleurotus eryngii</name>
    <name type="common">Boletus of the steppes</name>
    <dbReference type="NCBI Taxonomy" id="5323"/>
    <lineage>
        <taxon>Eukaryota</taxon>
        <taxon>Fungi</taxon>
        <taxon>Dikarya</taxon>
        <taxon>Basidiomycota</taxon>
        <taxon>Agaricomycotina</taxon>
        <taxon>Agaricomycetes</taxon>
        <taxon>Agaricomycetidae</taxon>
        <taxon>Agaricales</taxon>
        <taxon>Pleurotineae</taxon>
        <taxon>Pleurotaceae</taxon>
        <taxon>Pleurotus</taxon>
    </lineage>
</organism>
<keyword evidence="2" id="KW-0472">Membrane</keyword>
<feature type="compositionally biased region" description="Basic and acidic residues" evidence="1">
    <location>
        <begin position="198"/>
        <end position="216"/>
    </location>
</feature>
<sequence>MNSVFNPSACANDASACPSEQACDGGYYCCSNCCDTCQTCTNSCTSSPPTCSQSCSSHSCNCRCCSSTSRRYCTITCPSCYSVDLTVTFYSGRTLSTPHSATYHEDFGKDQGRAQSFYDNHPVNSTSTCYYNPKTMNEVDFNVSFTPWRWAVTSLFGFLPLLLNLGFFVVMLGALPAWRWLSARRRGRAESQAPPPYQERDVKEEKPQDSEEIKSN</sequence>
<name>A0A9P5ZHW3_PLEER</name>
<evidence type="ECO:0000256" key="2">
    <source>
        <dbReference type="SAM" id="Phobius"/>
    </source>
</evidence>
<dbReference type="AlphaFoldDB" id="A0A9P5ZHW3"/>
<evidence type="ECO:0000313" key="5">
    <source>
        <dbReference type="Proteomes" id="UP000807025"/>
    </source>
</evidence>
<dbReference type="Proteomes" id="UP000807025">
    <property type="component" value="Unassembled WGS sequence"/>
</dbReference>
<dbReference type="EMBL" id="MU154735">
    <property type="protein sequence ID" value="KAF9488044.1"/>
    <property type="molecule type" value="Genomic_DNA"/>
</dbReference>
<feature type="region of interest" description="Disordered" evidence="1">
    <location>
        <begin position="186"/>
        <end position="216"/>
    </location>
</feature>
<dbReference type="OrthoDB" id="3032252at2759"/>
<accession>A0A9P5ZHW3</accession>
<dbReference type="InterPro" id="IPR001368">
    <property type="entry name" value="TNFR/NGFR_Cys_rich_reg"/>
</dbReference>